<reference evidence="1 2" key="1">
    <citation type="journal article" date="2022" name="Nat. Genet.">
        <title>Improved pea reference genome and pan-genome highlight genomic features and evolutionary characteristics.</title>
        <authorList>
            <person name="Yang T."/>
            <person name="Liu R."/>
            <person name="Luo Y."/>
            <person name="Hu S."/>
            <person name="Wang D."/>
            <person name="Wang C."/>
            <person name="Pandey M.K."/>
            <person name="Ge S."/>
            <person name="Xu Q."/>
            <person name="Li N."/>
            <person name="Li G."/>
            <person name="Huang Y."/>
            <person name="Saxena R.K."/>
            <person name="Ji Y."/>
            <person name="Li M."/>
            <person name="Yan X."/>
            <person name="He Y."/>
            <person name="Liu Y."/>
            <person name="Wang X."/>
            <person name="Xiang C."/>
            <person name="Varshney R.K."/>
            <person name="Ding H."/>
            <person name="Gao S."/>
            <person name="Zong X."/>
        </authorList>
    </citation>
    <scope>NUCLEOTIDE SEQUENCE [LARGE SCALE GENOMIC DNA]</scope>
    <source>
        <strain evidence="1 2">cv. Zhongwan 6</strain>
    </source>
</reference>
<evidence type="ECO:0000313" key="1">
    <source>
        <dbReference type="EMBL" id="KAI5403775.1"/>
    </source>
</evidence>
<evidence type="ECO:0000313" key="2">
    <source>
        <dbReference type="Proteomes" id="UP001058974"/>
    </source>
</evidence>
<dbReference type="Gene3D" id="1.25.10.10">
    <property type="entry name" value="Leucine-rich Repeat Variant"/>
    <property type="match status" value="1"/>
</dbReference>
<dbReference type="Proteomes" id="UP001058974">
    <property type="component" value="Chromosome 5"/>
</dbReference>
<keyword evidence="2" id="KW-1185">Reference proteome</keyword>
<dbReference type="Gramene" id="Psat5g029840.1">
    <property type="protein sequence ID" value="Psat5g029840.1.cds1"/>
    <property type="gene ID" value="Psat5g029840"/>
</dbReference>
<dbReference type="InterPro" id="IPR016024">
    <property type="entry name" value="ARM-type_fold"/>
</dbReference>
<proteinExistence type="predicted"/>
<gene>
    <name evidence="1" type="ORF">KIW84_051072</name>
</gene>
<dbReference type="PANTHER" id="PTHR35834">
    <property type="entry name" value="ARMADILLO-TYPE FOLD PROTEIN-RELATED"/>
    <property type="match status" value="1"/>
</dbReference>
<sequence length="361" mass="40577">MDHDHPSKHRVITLLNALKEASKHLQTKTNPFTFLFKTDSKSAIEALLELESKATIIFSSHPNLHNLSHSLTTLKTLIQNLENCKTHGLKSILQRQIIAYRISQASSSLESKIQIYLDRVIVINLVKTLQEQENEEEQVQAIVEFQQRLSKGFDLEFQDLILRAKVFTLLETTLCERFYFKRVREESAMAIADLVKFNKNVFVGLVLMGPTIKALISMASDCSIKVLCLLVGIIRSPLVDEIYSKGEIPSIVGFLLSGDLCVCVAALDCVFELGYIGRREVIEAMIEQNLVKILMDLQRRDDCVFDGCVSRFAIQLEVGEGLSSEEKSEVKLEMLRLVKEASRSDAELASVSAEILWGSSP</sequence>
<comment type="caution">
    <text evidence="1">The sequence shown here is derived from an EMBL/GenBank/DDBJ whole genome shotgun (WGS) entry which is preliminary data.</text>
</comment>
<dbReference type="EMBL" id="JAMSHJ010000005">
    <property type="protein sequence ID" value="KAI5403775.1"/>
    <property type="molecule type" value="Genomic_DNA"/>
</dbReference>
<dbReference type="InterPro" id="IPR011989">
    <property type="entry name" value="ARM-like"/>
</dbReference>
<protein>
    <submittedName>
        <fullName evidence="1">Uncharacterized protein</fullName>
    </submittedName>
</protein>
<dbReference type="PANTHER" id="PTHR35834:SF3">
    <property type="entry name" value="ARM REPEAT SUPERFAMILY PROTEIN"/>
    <property type="match status" value="1"/>
</dbReference>
<dbReference type="Gramene" id="PSAT_LOCUS23947_t1">
    <property type="protein sequence ID" value="CAL5204991.1"/>
    <property type="gene ID" value="PSAT_LOCUS23947"/>
</dbReference>
<dbReference type="Gramene" id="Psat05G0107200-T1">
    <property type="protein sequence ID" value="KAI5403775.1"/>
    <property type="gene ID" value="KIW84_051072"/>
</dbReference>
<dbReference type="AlphaFoldDB" id="A0A9D5AFH9"/>
<accession>A0A9D5AFH9</accession>
<dbReference type="SUPFAM" id="SSF48371">
    <property type="entry name" value="ARM repeat"/>
    <property type="match status" value="1"/>
</dbReference>
<name>A0A9D5AFH9_PEA</name>
<organism evidence="1 2">
    <name type="scientific">Pisum sativum</name>
    <name type="common">Garden pea</name>
    <name type="synonym">Lathyrus oleraceus</name>
    <dbReference type="NCBI Taxonomy" id="3888"/>
    <lineage>
        <taxon>Eukaryota</taxon>
        <taxon>Viridiplantae</taxon>
        <taxon>Streptophyta</taxon>
        <taxon>Embryophyta</taxon>
        <taxon>Tracheophyta</taxon>
        <taxon>Spermatophyta</taxon>
        <taxon>Magnoliopsida</taxon>
        <taxon>eudicotyledons</taxon>
        <taxon>Gunneridae</taxon>
        <taxon>Pentapetalae</taxon>
        <taxon>rosids</taxon>
        <taxon>fabids</taxon>
        <taxon>Fabales</taxon>
        <taxon>Fabaceae</taxon>
        <taxon>Papilionoideae</taxon>
        <taxon>50 kb inversion clade</taxon>
        <taxon>NPAAA clade</taxon>
        <taxon>Hologalegina</taxon>
        <taxon>IRL clade</taxon>
        <taxon>Fabeae</taxon>
        <taxon>Lathyrus</taxon>
    </lineage>
</organism>